<accession>A0ABT1DYL1</accession>
<evidence type="ECO:0000313" key="9">
    <source>
        <dbReference type="Proteomes" id="UP001523369"/>
    </source>
</evidence>
<keyword evidence="7" id="KW-1133">Transmembrane helix</keyword>
<dbReference type="Pfam" id="PF07676">
    <property type="entry name" value="PD40"/>
    <property type="match status" value="1"/>
</dbReference>
<dbReference type="RefSeq" id="WP_253241990.1">
    <property type="nucleotide sequence ID" value="NZ_JAMYJR010000040.1"/>
</dbReference>
<dbReference type="Gene3D" id="2.120.10.60">
    <property type="entry name" value="Tricorn protease N-terminal domain"/>
    <property type="match status" value="1"/>
</dbReference>
<dbReference type="InterPro" id="IPR043129">
    <property type="entry name" value="ATPase_NBD"/>
</dbReference>
<evidence type="ECO:0000313" key="8">
    <source>
        <dbReference type="EMBL" id="MCO8275957.1"/>
    </source>
</evidence>
<dbReference type="InterPro" id="IPR011042">
    <property type="entry name" value="6-blade_b-propeller_TolB-like"/>
</dbReference>
<organism evidence="8 9">
    <name type="scientific">Paractinoplanes aksuensis</name>
    <dbReference type="NCBI Taxonomy" id="2939490"/>
    <lineage>
        <taxon>Bacteria</taxon>
        <taxon>Bacillati</taxon>
        <taxon>Actinomycetota</taxon>
        <taxon>Actinomycetes</taxon>
        <taxon>Micromonosporales</taxon>
        <taxon>Micromonosporaceae</taxon>
        <taxon>Paractinoplanes</taxon>
    </lineage>
</organism>
<dbReference type="PROSITE" id="PS01036">
    <property type="entry name" value="HSP70_3"/>
    <property type="match status" value="1"/>
</dbReference>
<keyword evidence="2" id="KW-0547">Nucleotide-binding</keyword>
<dbReference type="Gene3D" id="3.30.420.40">
    <property type="match status" value="2"/>
</dbReference>
<dbReference type="PRINTS" id="PR00301">
    <property type="entry name" value="HEATSHOCK70"/>
</dbReference>
<evidence type="ECO:0000256" key="4">
    <source>
        <dbReference type="ARBA" id="ARBA00023016"/>
    </source>
</evidence>
<dbReference type="Pfam" id="PF00012">
    <property type="entry name" value="HSP70"/>
    <property type="match status" value="1"/>
</dbReference>
<evidence type="ECO:0000256" key="5">
    <source>
        <dbReference type="ARBA" id="ARBA00023186"/>
    </source>
</evidence>
<feature type="region of interest" description="Disordered" evidence="6">
    <location>
        <begin position="326"/>
        <end position="578"/>
    </location>
</feature>
<keyword evidence="3" id="KW-0067">ATP-binding</keyword>
<name>A0ABT1DYL1_9ACTN</name>
<evidence type="ECO:0000256" key="6">
    <source>
        <dbReference type="SAM" id="MobiDB-lite"/>
    </source>
</evidence>
<evidence type="ECO:0000256" key="3">
    <source>
        <dbReference type="ARBA" id="ARBA00022840"/>
    </source>
</evidence>
<dbReference type="PANTHER" id="PTHR19375">
    <property type="entry name" value="HEAT SHOCK PROTEIN 70KDA"/>
    <property type="match status" value="1"/>
</dbReference>
<comment type="similarity">
    <text evidence="1">Belongs to the heat shock protein 70 family.</text>
</comment>
<dbReference type="Gene3D" id="3.90.640.10">
    <property type="entry name" value="Actin, Chain A, domain 4"/>
    <property type="match status" value="1"/>
</dbReference>
<evidence type="ECO:0000256" key="1">
    <source>
        <dbReference type="ARBA" id="ARBA00007381"/>
    </source>
</evidence>
<feature type="compositionally biased region" description="Low complexity" evidence="6">
    <location>
        <begin position="468"/>
        <end position="518"/>
    </location>
</feature>
<dbReference type="Gene3D" id="2.120.10.30">
    <property type="entry name" value="TolB, C-terminal domain"/>
    <property type="match status" value="1"/>
</dbReference>
<evidence type="ECO:0000256" key="2">
    <source>
        <dbReference type="ARBA" id="ARBA00022741"/>
    </source>
</evidence>
<feature type="region of interest" description="Disordered" evidence="6">
    <location>
        <begin position="601"/>
        <end position="633"/>
    </location>
</feature>
<feature type="compositionally biased region" description="Low complexity" evidence="6">
    <location>
        <begin position="390"/>
        <end position="433"/>
    </location>
</feature>
<reference evidence="8 9" key="1">
    <citation type="submission" date="2022-06" db="EMBL/GenBank/DDBJ databases">
        <title>New Species of the Genus Actinoplanes, ActinopZanes ferrugineus.</title>
        <authorList>
            <person name="Ding P."/>
        </authorList>
    </citation>
    <scope>NUCLEOTIDE SEQUENCE [LARGE SCALE GENOMIC DNA]</scope>
    <source>
        <strain evidence="8 9">TRM88003</strain>
    </source>
</reference>
<dbReference type="InterPro" id="IPR011659">
    <property type="entry name" value="WD40"/>
</dbReference>
<keyword evidence="7" id="KW-0472">Membrane</keyword>
<feature type="compositionally biased region" description="Low complexity" evidence="6">
    <location>
        <begin position="617"/>
        <end position="626"/>
    </location>
</feature>
<dbReference type="Proteomes" id="UP001523369">
    <property type="component" value="Unassembled WGS sequence"/>
</dbReference>
<dbReference type="InterPro" id="IPR018181">
    <property type="entry name" value="Heat_shock_70_CS"/>
</dbReference>
<keyword evidence="4" id="KW-0346">Stress response</keyword>
<feature type="compositionally biased region" description="Pro residues" evidence="6">
    <location>
        <begin position="331"/>
        <end position="348"/>
    </location>
</feature>
<dbReference type="EMBL" id="JAMYJR010000040">
    <property type="protein sequence ID" value="MCO8275957.1"/>
    <property type="molecule type" value="Genomic_DNA"/>
</dbReference>
<dbReference type="InterPro" id="IPR013126">
    <property type="entry name" value="Hsp_70_fam"/>
</dbReference>
<keyword evidence="5" id="KW-0143">Chaperone</keyword>
<protein>
    <submittedName>
        <fullName evidence="8">Hsp70 family protein</fullName>
    </submittedName>
</protein>
<comment type="caution">
    <text evidence="8">The sequence shown here is derived from an EMBL/GenBank/DDBJ whole genome shotgun (WGS) entry which is preliminary data.</text>
</comment>
<feature type="compositionally biased region" description="Gly residues" evidence="6">
    <location>
        <begin position="537"/>
        <end position="547"/>
    </location>
</feature>
<feature type="transmembrane region" description="Helical" evidence="7">
    <location>
        <begin position="579"/>
        <end position="600"/>
    </location>
</feature>
<proteinExistence type="inferred from homology"/>
<dbReference type="SUPFAM" id="SSF53067">
    <property type="entry name" value="Actin-like ATPase domain"/>
    <property type="match status" value="2"/>
</dbReference>
<sequence>MEVVRLGGRRAEIPSLVFVKDDGGLLIGEAAERRGLGEPGRLAREFKRRIGDPVPILVGGTPFSAHALTAKLLRHVLDEVTRLRDGAPSSVTLTHPANWGPYKREQFSQAVRLADAGEVRLITEPEAAALQHATARRIGAGETVLVYDLGGGTFDVALLRRGGDGFVVLGEPEGVEQLGGADFDEAVFAHVVGSLGSAAQELDPDDDAVTEALARLRRDCVEAKESLSFDTETSIPVALPGLHTRVRLNRSELEAMIAPALADTIAATRRALRGAGVDAGQVSAVLLAGGSSRIPLVAQMLSEEFGRPVVADPHPEHSIALGAAVSTGAPVTPPPGAGPVEVPPPAPQDPWADHPESLAVGPMAATGPMPATGEMPATGSMSDQPGPHGTAPMPQTTAPMPQATAPMPQATAPMPQHAAAGPPTPTPTRAMPTQSVADERRGPAGAVAFSRGAASIPGSTPTPPPAPTATFPASTEASPLTPTATYSTTTEPATDAPAPTYPNGPDAGRPPAAGGARPYEPRQGTLPPAGGPRPYGPGSGAPYGSGPGTPPPADRLRPYGIEKTTEPEPPRARRKKRRLAIAGAAGAVLIAATAGTFVALNRGDDKTPKDQAQGSNPPTTAASSPPVGTPIPGLATDARLLVRVDSGPLSQTDRVSTVSYFKPGLGTVREQLPGTVDGDTLPRWSHDRKQLVVTHLNPGSTSDIMIMDADGSNRRKLAGGATNGRASWSGDDQQIVFVRKVGQWNQFFTVPAAGGEAEQLTTAKFQKDDPVWTSNNDAIVYWQQKDGVRYLYAMHVTRKVERRITDESMGPAVDPALDPNDHWIAYTKQIGKNDSDIWIVPKDSSGPARRLTDSPEREMDPTFSPDGKWIAFVRGTYEEPTVVIMKTDGSNQTVLTKKGDREGHPCWF</sequence>
<evidence type="ECO:0000256" key="7">
    <source>
        <dbReference type="SAM" id="Phobius"/>
    </source>
</evidence>
<keyword evidence="7" id="KW-0812">Transmembrane</keyword>
<dbReference type="SUPFAM" id="SSF82171">
    <property type="entry name" value="DPP6 N-terminal domain-like"/>
    <property type="match status" value="1"/>
</dbReference>
<keyword evidence="9" id="KW-1185">Reference proteome</keyword>
<gene>
    <name evidence="8" type="ORF">M1L60_35805</name>
</gene>